<gene>
    <name evidence="10" type="ordered locus">Celf_1102</name>
</gene>
<keyword evidence="4 7" id="KW-1133">Transmembrane helix</keyword>
<keyword evidence="11" id="KW-1185">Reference proteome</keyword>
<feature type="transmembrane region" description="Helical" evidence="7">
    <location>
        <begin position="71"/>
        <end position="93"/>
    </location>
</feature>
<dbReference type="KEGG" id="cfi:Celf_1102"/>
<evidence type="ECO:0000256" key="6">
    <source>
        <dbReference type="SAM" id="MobiDB-lite"/>
    </source>
</evidence>
<feature type="compositionally biased region" description="Low complexity" evidence="6">
    <location>
        <begin position="172"/>
        <end position="188"/>
    </location>
</feature>
<dbReference type="Pfam" id="PF09922">
    <property type="entry name" value="LiaF-like_C"/>
    <property type="match status" value="1"/>
</dbReference>
<dbReference type="InterPro" id="IPR024425">
    <property type="entry name" value="LiaF-like_C"/>
</dbReference>
<comment type="subcellular location">
    <subcellularLocation>
        <location evidence="1">Cell membrane</location>
        <topology evidence="1">Single-pass membrane protein</topology>
    </subcellularLocation>
</comment>
<evidence type="ECO:0000313" key="10">
    <source>
        <dbReference type="EMBL" id="AEE45237.1"/>
    </source>
</evidence>
<dbReference type="Pfam" id="PF04024">
    <property type="entry name" value="PspC"/>
    <property type="match status" value="1"/>
</dbReference>
<feature type="compositionally biased region" description="Low complexity" evidence="6">
    <location>
        <begin position="215"/>
        <end position="229"/>
    </location>
</feature>
<feature type="region of interest" description="Disordered" evidence="6">
    <location>
        <begin position="1"/>
        <end position="30"/>
    </location>
</feature>
<dbReference type="PANTHER" id="PTHR33885:SF3">
    <property type="entry name" value="PHAGE SHOCK PROTEIN C"/>
    <property type="match status" value="1"/>
</dbReference>
<dbReference type="PANTHER" id="PTHR33885">
    <property type="entry name" value="PHAGE SHOCK PROTEIN C"/>
    <property type="match status" value="1"/>
</dbReference>
<sequence>MDTTTPAGGQAGPDPTSIGTPPSPATPPAPTGFFAAVRRTGMFRGDDRWIGGVCDGLARRFGLDPLLVRGLFAASVLLGGLGLVAYGVAWALLPEQRDGRIHLEEMVAGRFDVALLGALGVLLVGLARGDQWFWFWDGPPGWLQGMLWVAFVVGLVALVVTAANRRSPRPVPVWTAPAAPGAPGTDPWVKQPAATGPAPRPTSPYGPPPVPRPTSPYAATPASPYASAPVGAPPAPGPYGPYRQGPPPVPPVPVPPHPPVPPVPPRPPKPRTLGPGVGTVGVVVALSLLGVAVLLLAERSGDFTGPVLLTALGIGVVLCGLGIVLSGLRGRRSGTLGFLAITGILVALPVGAAQNADWVWEDGSFRQLEASTYVVDSRDSAAAGFDLGFGDATLDLTSLPLDGTTLDVPVSIGAGNLTIVVPADAAVAADVKAGVGSVTWAVDGEERRTEGIGMADQTYRDEQSRDGSPQILLHVSVGAGDLRIEEDR</sequence>
<keyword evidence="5 7" id="KW-0472">Membrane</keyword>
<feature type="compositionally biased region" description="Pro residues" evidence="6">
    <location>
        <begin position="21"/>
        <end position="30"/>
    </location>
</feature>
<feature type="region of interest" description="Disordered" evidence="6">
    <location>
        <begin position="168"/>
        <end position="229"/>
    </location>
</feature>
<proteinExistence type="predicted"/>
<reference evidence="10 11" key="1">
    <citation type="submission" date="2011-04" db="EMBL/GenBank/DDBJ databases">
        <title>Complete sequence of Cellulomonas fimi ATCC 484.</title>
        <authorList>
            <consortium name="US DOE Joint Genome Institute"/>
            <person name="Lucas S."/>
            <person name="Han J."/>
            <person name="Lapidus A."/>
            <person name="Cheng J.-F."/>
            <person name="Goodwin L."/>
            <person name="Pitluck S."/>
            <person name="Peters L."/>
            <person name="Chertkov O."/>
            <person name="Detter J.C."/>
            <person name="Han C."/>
            <person name="Tapia R."/>
            <person name="Land M."/>
            <person name="Hauser L."/>
            <person name="Kyrpides N."/>
            <person name="Ivanova N."/>
            <person name="Ovchinnikova G."/>
            <person name="Pagani I."/>
            <person name="Mead D."/>
            <person name="Brumm P."/>
            <person name="Woyke T."/>
        </authorList>
    </citation>
    <scope>NUCLEOTIDE SEQUENCE [LARGE SCALE GENOMIC DNA]</scope>
    <source>
        <strain evidence="11">ATCC 484 / DSM 20113 / JCM 1341 / NBRC 15513 / NCIMB 8980 / NCTC 7547</strain>
    </source>
</reference>
<dbReference type="Proteomes" id="UP000008460">
    <property type="component" value="Chromosome"/>
</dbReference>
<evidence type="ECO:0000256" key="1">
    <source>
        <dbReference type="ARBA" id="ARBA00004162"/>
    </source>
</evidence>
<organism evidence="10 11">
    <name type="scientific">Cellulomonas fimi (strain ATCC 484 / DSM 20113 / JCM 1341 / CCUG 24087 / LMG 16345 / NBRC 15513 / NCIMB 8980 / NCTC 7547 / NRS-133)</name>
    <dbReference type="NCBI Taxonomy" id="590998"/>
    <lineage>
        <taxon>Bacteria</taxon>
        <taxon>Bacillati</taxon>
        <taxon>Actinomycetota</taxon>
        <taxon>Actinomycetes</taxon>
        <taxon>Micrococcales</taxon>
        <taxon>Cellulomonadaceae</taxon>
        <taxon>Cellulomonas</taxon>
    </lineage>
</organism>
<keyword evidence="2" id="KW-1003">Cell membrane</keyword>
<evidence type="ECO:0000256" key="2">
    <source>
        <dbReference type="ARBA" id="ARBA00022475"/>
    </source>
</evidence>
<dbReference type="RefSeq" id="WP_013770263.1">
    <property type="nucleotide sequence ID" value="NC_015514.1"/>
</dbReference>
<feature type="transmembrane region" description="Helical" evidence="7">
    <location>
        <begin position="141"/>
        <end position="160"/>
    </location>
</feature>
<feature type="domain" description="Cell wall-active antibiotics response LiaF-like C-terminal" evidence="9">
    <location>
        <begin position="386"/>
        <end position="484"/>
    </location>
</feature>
<protein>
    <submittedName>
        <fullName evidence="10">PspC domain protein</fullName>
    </submittedName>
</protein>
<accession>F4H2L1</accession>
<evidence type="ECO:0000256" key="7">
    <source>
        <dbReference type="SAM" id="Phobius"/>
    </source>
</evidence>
<feature type="transmembrane region" description="Helical" evidence="7">
    <location>
        <begin position="303"/>
        <end position="328"/>
    </location>
</feature>
<dbReference type="EMBL" id="CP002666">
    <property type="protein sequence ID" value="AEE45237.1"/>
    <property type="molecule type" value="Genomic_DNA"/>
</dbReference>
<feature type="transmembrane region" description="Helical" evidence="7">
    <location>
        <begin position="113"/>
        <end position="135"/>
    </location>
</feature>
<dbReference type="InterPro" id="IPR007168">
    <property type="entry name" value="Phageshock_PspC_N"/>
</dbReference>
<feature type="transmembrane region" description="Helical" evidence="7">
    <location>
        <begin position="276"/>
        <end position="297"/>
    </location>
</feature>
<evidence type="ECO:0000259" key="8">
    <source>
        <dbReference type="Pfam" id="PF04024"/>
    </source>
</evidence>
<dbReference type="GO" id="GO:0005886">
    <property type="term" value="C:plasma membrane"/>
    <property type="evidence" value="ECO:0007669"/>
    <property type="project" value="UniProtKB-SubCell"/>
</dbReference>
<dbReference type="STRING" id="590998.Celf_1102"/>
<feature type="region of interest" description="Disordered" evidence="6">
    <location>
        <begin position="235"/>
        <end position="254"/>
    </location>
</feature>
<evidence type="ECO:0000256" key="4">
    <source>
        <dbReference type="ARBA" id="ARBA00022989"/>
    </source>
</evidence>
<dbReference type="eggNOG" id="COG1983">
    <property type="taxonomic scope" value="Bacteria"/>
</dbReference>
<evidence type="ECO:0000259" key="9">
    <source>
        <dbReference type="Pfam" id="PF09922"/>
    </source>
</evidence>
<feature type="transmembrane region" description="Helical" evidence="7">
    <location>
        <begin position="335"/>
        <end position="352"/>
    </location>
</feature>
<evidence type="ECO:0000256" key="5">
    <source>
        <dbReference type="ARBA" id="ARBA00023136"/>
    </source>
</evidence>
<feature type="compositionally biased region" description="Pro residues" evidence="6">
    <location>
        <begin position="198"/>
        <end position="214"/>
    </location>
</feature>
<evidence type="ECO:0000256" key="3">
    <source>
        <dbReference type="ARBA" id="ARBA00022692"/>
    </source>
</evidence>
<name>F4H2L1_CELFA</name>
<dbReference type="HOGENOM" id="CLU_588976_0_0_11"/>
<evidence type="ECO:0000313" key="11">
    <source>
        <dbReference type="Proteomes" id="UP000008460"/>
    </source>
</evidence>
<dbReference type="InterPro" id="IPR052027">
    <property type="entry name" value="PspC"/>
</dbReference>
<dbReference type="AlphaFoldDB" id="F4H2L1"/>
<feature type="domain" description="Phage shock protein PspC N-terminal" evidence="8">
    <location>
        <begin position="44"/>
        <end position="95"/>
    </location>
</feature>
<keyword evidence="3 7" id="KW-0812">Transmembrane</keyword>